<dbReference type="PRINTS" id="PR00929">
    <property type="entry name" value="ATHOOK"/>
</dbReference>
<dbReference type="FunFam" id="1.10.10.10:FF:000493">
    <property type="entry name" value="HMG-Y-related protein A"/>
    <property type="match status" value="1"/>
</dbReference>
<dbReference type="AlphaFoldDB" id="A0AAD8QGN0"/>
<dbReference type="GO" id="GO:0003690">
    <property type="term" value="F:double-stranded DNA binding"/>
    <property type="evidence" value="ECO:0007669"/>
    <property type="project" value="TreeGrafter"/>
</dbReference>
<dbReference type="SUPFAM" id="SSF46785">
    <property type="entry name" value="Winged helix' DNA-binding domain"/>
    <property type="match status" value="1"/>
</dbReference>
<evidence type="ECO:0000256" key="4">
    <source>
        <dbReference type="ARBA" id="ARBA00023125"/>
    </source>
</evidence>
<feature type="region of interest" description="Disordered" evidence="6">
    <location>
        <begin position="82"/>
        <end position="197"/>
    </location>
</feature>
<comment type="subcellular location">
    <subcellularLocation>
        <location evidence="2">Chromosome</location>
    </subcellularLocation>
    <subcellularLocation>
        <location evidence="1">Nucleus</location>
    </subcellularLocation>
</comment>
<dbReference type="GO" id="GO:0006334">
    <property type="term" value="P:nucleosome assembly"/>
    <property type="evidence" value="ECO:0007669"/>
    <property type="project" value="InterPro"/>
</dbReference>
<dbReference type="SMART" id="SM00384">
    <property type="entry name" value="AT_hook"/>
    <property type="match status" value="4"/>
</dbReference>
<keyword evidence="3" id="KW-0677">Repeat</keyword>
<comment type="caution">
    <text evidence="8">The sequence shown here is derived from an EMBL/GenBank/DDBJ whole genome shotgun (WGS) entry which is preliminary data.</text>
</comment>
<dbReference type="GO" id="GO:0030261">
    <property type="term" value="P:chromosome condensation"/>
    <property type="evidence" value="ECO:0007669"/>
    <property type="project" value="TreeGrafter"/>
</dbReference>
<evidence type="ECO:0000256" key="2">
    <source>
        <dbReference type="ARBA" id="ARBA00004286"/>
    </source>
</evidence>
<feature type="compositionally biased region" description="Low complexity" evidence="6">
    <location>
        <begin position="82"/>
        <end position="95"/>
    </location>
</feature>
<protein>
    <recommendedName>
        <fullName evidence="7">H15 domain-containing protein</fullName>
    </recommendedName>
</protein>
<dbReference type="GO" id="GO:0045910">
    <property type="term" value="P:negative regulation of DNA recombination"/>
    <property type="evidence" value="ECO:0007669"/>
    <property type="project" value="TreeGrafter"/>
</dbReference>
<reference evidence="8" key="1">
    <citation type="submission" date="2023-07" db="EMBL/GenBank/DDBJ databases">
        <title>A chromosome-level genome assembly of Lolium multiflorum.</title>
        <authorList>
            <person name="Chen Y."/>
            <person name="Copetti D."/>
            <person name="Kolliker R."/>
            <person name="Studer B."/>
        </authorList>
    </citation>
    <scope>NUCLEOTIDE SEQUENCE</scope>
    <source>
        <strain evidence="8">02402/16</strain>
        <tissue evidence="8">Leaf</tissue>
    </source>
</reference>
<feature type="compositionally biased region" description="Basic and acidic residues" evidence="6">
    <location>
        <begin position="107"/>
        <end position="125"/>
    </location>
</feature>
<keyword evidence="4" id="KW-0238">DNA-binding</keyword>
<dbReference type="PRINTS" id="PR00930">
    <property type="entry name" value="HIGHMOBLTYIY"/>
</dbReference>
<gene>
    <name evidence="8" type="ORF">QYE76_016470</name>
</gene>
<dbReference type="Proteomes" id="UP001231189">
    <property type="component" value="Unassembled WGS sequence"/>
</dbReference>
<dbReference type="GO" id="GO:0006355">
    <property type="term" value="P:regulation of DNA-templated transcription"/>
    <property type="evidence" value="ECO:0007669"/>
    <property type="project" value="InterPro"/>
</dbReference>
<keyword evidence="9" id="KW-1185">Reference proteome</keyword>
<dbReference type="GO" id="GO:0000786">
    <property type="term" value="C:nucleosome"/>
    <property type="evidence" value="ECO:0007669"/>
    <property type="project" value="InterPro"/>
</dbReference>
<name>A0AAD8QGN0_LOLMU</name>
<evidence type="ECO:0000259" key="7">
    <source>
        <dbReference type="PROSITE" id="PS51504"/>
    </source>
</evidence>
<feature type="compositionally biased region" description="Low complexity" evidence="6">
    <location>
        <begin position="174"/>
        <end position="186"/>
    </location>
</feature>
<proteinExistence type="predicted"/>
<dbReference type="PANTHER" id="PTHR11467">
    <property type="entry name" value="HISTONE H1"/>
    <property type="match status" value="1"/>
</dbReference>
<dbReference type="GO" id="GO:0005730">
    <property type="term" value="C:nucleolus"/>
    <property type="evidence" value="ECO:0007669"/>
    <property type="project" value="TreeGrafter"/>
</dbReference>
<organism evidence="8 9">
    <name type="scientific">Lolium multiflorum</name>
    <name type="common">Italian ryegrass</name>
    <name type="synonym">Lolium perenne subsp. multiflorum</name>
    <dbReference type="NCBI Taxonomy" id="4521"/>
    <lineage>
        <taxon>Eukaryota</taxon>
        <taxon>Viridiplantae</taxon>
        <taxon>Streptophyta</taxon>
        <taxon>Embryophyta</taxon>
        <taxon>Tracheophyta</taxon>
        <taxon>Spermatophyta</taxon>
        <taxon>Magnoliopsida</taxon>
        <taxon>Liliopsida</taxon>
        <taxon>Poales</taxon>
        <taxon>Poaceae</taxon>
        <taxon>BOP clade</taxon>
        <taxon>Pooideae</taxon>
        <taxon>Poodae</taxon>
        <taxon>Poeae</taxon>
        <taxon>Poeae Chloroplast Group 2 (Poeae type)</taxon>
        <taxon>Loliodinae</taxon>
        <taxon>Loliinae</taxon>
        <taxon>Lolium</taxon>
    </lineage>
</organism>
<feature type="domain" description="H15" evidence="7">
    <location>
        <begin position="11"/>
        <end position="80"/>
    </location>
</feature>
<evidence type="ECO:0000256" key="5">
    <source>
        <dbReference type="ARBA" id="ARBA00023242"/>
    </source>
</evidence>
<evidence type="ECO:0000313" key="8">
    <source>
        <dbReference type="EMBL" id="KAK1601736.1"/>
    </source>
</evidence>
<keyword evidence="5" id="KW-0539">Nucleus</keyword>
<evidence type="ECO:0000256" key="3">
    <source>
        <dbReference type="ARBA" id="ARBA00022737"/>
    </source>
</evidence>
<evidence type="ECO:0000256" key="6">
    <source>
        <dbReference type="SAM" id="MobiDB-lite"/>
    </source>
</evidence>
<dbReference type="Pfam" id="PF00538">
    <property type="entry name" value="Linker_histone"/>
    <property type="match status" value="1"/>
</dbReference>
<evidence type="ECO:0000256" key="1">
    <source>
        <dbReference type="ARBA" id="ARBA00004123"/>
    </source>
</evidence>
<dbReference type="InterPro" id="IPR005818">
    <property type="entry name" value="Histone_H1/H5_H15"/>
</dbReference>
<evidence type="ECO:0000313" key="9">
    <source>
        <dbReference type="Proteomes" id="UP001231189"/>
    </source>
</evidence>
<dbReference type="InterPro" id="IPR017956">
    <property type="entry name" value="AT_hook_DNA-bd_motif"/>
</dbReference>
<dbReference type="PROSITE" id="PS51504">
    <property type="entry name" value="H15"/>
    <property type="match status" value="1"/>
</dbReference>
<dbReference type="InterPro" id="IPR036388">
    <property type="entry name" value="WH-like_DNA-bd_sf"/>
</dbReference>
<dbReference type="SMART" id="SM00526">
    <property type="entry name" value="H15"/>
    <property type="match status" value="1"/>
</dbReference>
<dbReference type="GO" id="GO:0031492">
    <property type="term" value="F:nucleosomal DNA binding"/>
    <property type="evidence" value="ECO:0007669"/>
    <property type="project" value="TreeGrafter"/>
</dbReference>
<dbReference type="EMBL" id="JAUUTY010000357">
    <property type="protein sequence ID" value="KAK1601736.1"/>
    <property type="molecule type" value="Genomic_DNA"/>
</dbReference>
<accession>A0AAD8QGN0</accession>
<dbReference type="Gene3D" id="1.10.10.10">
    <property type="entry name" value="Winged helix-like DNA-binding domain superfamily/Winged helix DNA-binding domain"/>
    <property type="match status" value="1"/>
</dbReference>
<dbReference type="PANTHER" id="PTHR11467:SF97">
    <property type="entry name" value="H15 DOMAIN-CONTAINING PROTEIN"/>
    <property type="match status" value="1"/>
</dbReference>
<dbReference type="InterPro" id="IPR000116">
    <property type="entry name" value="HMGA"/>
</dbReference>
<feature type="compositionally biased region" description="Basic residues" evidence="6">
    <location>
        <begin position="187"/>
        <end position="197"/>
    </location>
</feature>
<sequence length="197" mass="20177">MANDDSPKSGDLPPYPEMILAAIEALDDKSGSNKSAISTYIEENYENLPPAHASLLTANLASMKEGGKLAFVKNNYLKPAATAAATAAADAAAAAEPAPKRGRGRPRKDPSAPRPPPKEPKDPNAPKRGRGRPAKAKDPVAEAVAKATAGMPKSGRGRPAGKSPAPKKAKVVKEAPAADASGSAPAKRGRGRPPKAK</sequence>
<dbReference type="InterPro" id="IPR036390">
    <property type="entry name" value="WH_DNA-bd_sf"/>
</dbReference>